<reference evidence="3" key="1">
    <citation type="journal article" date="2019" name="Int. J. Syst. Evol. Microbiol.">
        <title>The Global Catalogue of Microorganisms (GCM) 10K type strain sequencing project: providing services to taxonomists for standard genome sequencing and annotation.</title>
        <authorList>
            <consortium name="The Broad Institute Genomics Platform"/>
            <consortium name="The Broad Institute Genome Sequencing Center for Infectious Disease"/>
            <person name="Wu L."/>
            <person name="Ma J."/>
        </authorList>
    </citation>
    <scope>NUCLEOTIDE SEQUENCE [LARGE SCALE GENOMIC DNA]</scope>
    <source>
        <strain evidence="3">CCM 7526</strain>
    </source>
</reference>
<gene>
    <name evidence="2" type="ORF">ACFQ5G_28240</name>
</gene>
<accession>A0ABW4AG72</accession>
<dbReference type="EMBL" id="JBHTMK010000039">
    <property type="protein sequence ID" value="MFD1369243.1"/>
    <property type="molecule type" value="Genomic_DNA"/>
</dbReference>
<feature type="non-terminal residue" evidence="2">
    <location>
        <position position="117"/>
    </location>
</feature>
<evidence type="ECO:0000313" key="2">
    <source>
        <dbReference type="EMBL" id="MFD1369243.1"/>
    </source>
</evidence>
<organism evidence="2 3">
    <name type="scientific">Actinoplanes sichuanensis</name>
    <dbReference type="NCBI Taxonomy" id="512349"/>
    <lineage>
        <taxon>Bacteria</taxon>
        <taxon>Bacillati</taxon>
        <taxon>Actinomycetota</taxon>
        <taxon>Actinomycetes</taxon>
        <taxon>Micromonosporales</taxon>
        <taxon>Micromonosporaceae</taxon>
        <taxon>Actinoplanes</taxon>
    </lineage>
</organism>
<dbReference type="RefSeq" id="WP_378078926.1">
    <property type="nucleotide sequence ID" value="NZ_JBHTMK010000039.1"/>
</dbReference>
<name>A0ABW4AG72_9ACTN</name>
<feature type="signal peptide" evidence="1">
    <location>
        <begin position="1"/>
        <end position="30"/>
    </location>
</feature>
<comment type="caution">
    <text evidence="2">The sequence shown here is derived from an EMBL/GenBank/DDBJ whole genome shotgun (WGS) entry which is preliminary data.</text>
</comment>
<dbReference type="Proteomes" id="UP001597183">
    <property type="component" value="Unassembled WGS sequence"/>
</dbReference>
<evidence type="ECO:0000313" key="3">
    <source>
        <dbReference type="Proteomes" id="UP001597183"/>
    </source>
</evidence>
<sequence length="117" mass="12233">MKLTRLRVFLISSLAAAVVGAGLHAPPALAVDPTPAPTATASEEPGLELDIPELVTESWNGTTGVDTMAERWRKAVADVAEFTAEPEVREAALAALSTGDPVVIQKFATVDKPALDK</sequence>
<protein>
    <submittedName>
        <fullName evidence="2">Uncharacterized protein</fullName>
    </submittedName>
</protein>
<keyword evidence="1" id="KW-0732">Signal</keyword>
<evidence type="ECO:0000256" key="1">
    <source>
        <dbReference type="SAM" id="SignalP"/>
    </source>
</evidence>
<keyword evidence="3" id="KW-1185">Reference proteome</keyword>
<feature type="chain" id="PRO_5047187216" evidence="1">
    <location>
        <begin position="31"/>
        <end position="117"/>
    </location>
</feature>
<proteinExistence type="predicted"/>